<accession>A0A8J8SY95</accession>
<gene>
    <name evidence="2" type="ORF">FGO68_gene576</name>
</gene>
<organism evidence="2 3">
    <name type="scientific">Halteria grandinella</name>
    <dbReference type="NCBI Taxonomy" id="5974"/>
    <lineage>
        <taxon>Eukaryota</taxon>
        <taxon>Sar</taxon>
        <taxon>Alveolata</taxon>
        <taxon>Ciliophora</taxon>
        <taxon>Intramacronucleata</taxon>
        <taxon>Spirotrichea</taxon>
        <taxon>Stichotrichia</taxon>
        <taxon>Sporadotrichida</taxon>
        <taxon>Halteriidae</taxon>
        <taxon>Halteria</taxon>
    </lineage>
</organism>
<evidence type="ECO:0000313" key="3">
    <source>
        <dbReference type="Proteomes" id="UP000785679"/>
    </source>
</evidence>
<keyword evidence="3" id="KW-1185">Reference proteome</keyword>
<keyword evidence="1" id="KW-0812">Transmembrane</keyword>
<keyword evidence="1" id="KW-1133">Transmembrane helix</keyword>
<evidence type="ECO:0000313" key="2">
    <source>
        <dbReference type="EMBL" id="TNV75289.1"/>
    </source>
</evidence>
<keyword evidence="1" id="KW-0472">Membrane</keyword>
<reference evidence="2" key="1">
    <citation type="submission" date="2019-06" db="EMBL/GenBank/DDBJ databases">
        <authorList>
            <person name="Zheng W."/>
        </authorList>
    </citation>
    <scope>NUCLEOTIDE SEQUENCE</scope>
    <source>
        <strain evidence="2">QDHG01</strain>
    </source>
</reference>
<name>A0A8J8SY95_HALGN</name>
<feature type="transmembrane region" description="Helical" evidence="1">
    <location>
        <begin position="29"/>
        <end position="49"/>
    </location>
</feature>
<dbReference type="Proteomes" id="UP000785679">
    <property type="component" value="Unassembled WGS sequence"/>
</dbReference>
<dbReference type="AlphaFoldDB" id="A0A8J8SY95"/>
<sequence length="97" mass="11393">MLLKMDSTEIYSVPAAAKYDRLVQAIDQMLSWLFMVIPIIQLVYALQIFNRYGDLESFFDFLPITEEIMIVPSFALMAFEILLPVFHILKVYSYQFL</sequence>
<protein>
    <submittedName>
        <fullName evidence="2">Uncharacterized protein</fullName>
    </submittedName>
</protein>
<comment type="caution">
    <text evidence="2">The sequence shown here is derived from an EMBL/GenBank/DDBJ whole genome shotgun (WGS) entry which is preliminary data.</text>
</comment>
<dbReference type="EMBL" id="RRYP01015918">
    <property type="protein sequence ID" value="TNV75289.1"/>
    <property type="molecule type" value="Genomic_DNA"/>
</dbReference>
<proteinExistence type="predicted"/>
<evidence type="ECO:0000256" key="1">
    <source>
        <dbReference type="SAM" id="Phobius"/>
    </source>
</evidence>
<feature type="transmembrane region" description="Helical" evidence="1">
    <location>
        <begin position="69"/>
        <end position="89"/>
    </location>
</feature>